<dbReference type="PANTHER" id="PTHR24305">
    <property type="entry name" value="CYTOCHROME P450"/>
    <property type="match status" value="1"/>
</dbReference>
<accession>A0A6A5ZXG9</accession>
<dbReference type="Proteomes" id="UP000799771">
    <property type="component" value="Unassembled WGS sequence"/>
</dbReference>
<evidence type="ECO:0000313" key="7">
    <source>
        <dbReference type="EMBL" id="KAF2124280.1"/>
    </source>
</evidence>
<dbReference type="InterPro" id="IPR017972">
    <property type="entry name" value="Cyt_P450_CS"/>
</dbReference>
<evidence type="ECO:0000256" key="3">
    <source>
        <dbReference type="ARBA" id="ARBA00023004"/>
    </source>
</evidence>
<dbReference type="GeneID" id="54406756"/>
<organism evidence="7 8">
    <name type="scientific">Dothidotthia symphoricarpi CBS 119687</name>
    <dbReference type="NCBI Taxonomy" id="1392245"/>
    <lineage>
        <taxon>Eukaryota</taxon>
        <taxon>Fungi</taxon>
        <taxon>Dikarya</taxon>
        <taxon>Ascomycota</taxon>
        <taxon>Pezizomycotina</taxon>
        <taxon>Dothideomycetes</taxon>
        <taxon>Pleosporomycetidae</taxon>
        <taxon>Pleosporales</taxon>
        <taxon>Dothidotthiaceae</taxon>
        <taxon>Dothidotthia</taxon>
    </lineage>
</organism>
<dbReference type="EMBL" id="ML977520">
    <property type="protein sequence ID" value="KAF2124280.1"/>
    <property type="molecule type" value="Genomic_DNA"/>
</dbReference>
<dbReference type="OrthoDB" id="3945418at2759"/>
<keyword evidence="4 5" id="KW-0349">Heme</keyword>
<dbReference type="InterPro" id="IPR001128">
    <property type="entry name" value="Cyt_P450"/>
</dbReference>
<comment type="cofactor">
    <cofactor evidence="1 4">
        <name>heme</name>
        <dbReference type="ChEBI" id="CHEBI:30413"/>
    </cofactor>
</comment>
<keyword evidence="8" id="KW-1185">Reference proteome</keyword>
<feature type="binding site" description="axial binding residue" evidence="4">
    <location>
        <position position="479"/>
    </location>
    <ligand>
        <name>heme</name>
        <dbReference type="ChEBI" id="CHEBI:30413"/>
    </ligand>
    <ligandPart>
        <name>Fe</name>
        <dbReference type="ChEBI" id="CHEBI:18248"/>
    </ligandPart>
</feature>
<dbReference type="PANTHER" id="PTHR24305:SF152">
    <property type="entry name" value="P450, PUTATIVE (EUROFUNG)-RELATED"/>
    <property type="match status" value="1"/>
</dbReference>
<feature type="transmembrane region" description="Helical" evidence="6">
    <location>
        <begin position="44"/>
        <end position="65"/>
    </location>
</feature>
<evidence type="ECO:0000313" key="8">
    <source>
        <dbReference type="Proteomes" id="UP000799771"/>
    </source>
</evidence>
<keyword evidence="5" id="KW-0503">Monooxygenase</keyword>
<evidence type="ECO:0000256" key="5">
    <source>
        <dbReference type="RuleBase" id="RU000461"/>
    </source>
</evidence>
<dbReference type="PRINTS" id="PR00385">
    <property type="entry name" value="P450"/>
</dbReference>
<dbReference type="AlphaFoldDB" id="A0A6A5ZXG9"/>
<dbReference type="Gene3D" id="1.10.630.10">
    <property type="entry name" value="Cytochrome P450"/>
    <property type="match status" value="1"/>
</dbReference>
<keyword evidence="2 4" id="KW-0479">Metal-binding</keyword>
<evidence type="ECO:0000256" key="2">
    <source>
        <dbReference type="ARBA" id="ARBA00022723"/>
    </source>
</evidence>
<dbReference type="InterPro" id="IPR036396">
    <property type="entry name" value="Cyt_P450_sf"/>
</dbReference>
<dbReference type="PROSITE" id="PS00086">
    <property type="entry name" value="CYTOCHROME_P450"/>
    <property type="match status" value="1"/>
</dbReference>
<comment type="similarity">
    <text evidence="5">Belongs to the cytochrome P450 family.</text>
</comment>
<dbReference type="Pfam" id="PF00067">
    <property type="entry name" value="p450"/>
    <property type="match status" value="1"/>
</dbReference>
<evidence type="ECO:0000256" key="4">
    <source>
        <dbReference type="PIRSR" id="PIRSR602401-1"/>
    </source>
</evidence>
<protein>
    <submittedName>
        <fullName evidence="7">Cytochrome P450</fullName>
    </submittedName>
</protein>
<proteinExistence type="inferred from homology"/>
<keyword evidence="3 4" id="KW-0408">Iron</keyword>
<dbReference type="GO" id="GO:0016705">
    <property type="term" value="F:oxidoreductase activity, acting on paired donors, with incorporation or reduction of molecular oxygen"/>
    <property type="evidence" value="ECO:0007669"/>
    <property type="project" value="InterPro"/>
</dbReference>
<reference evidence="7" key="1">
    <citation type="journal article" date="2020" name="Stud. Mycol.">
        <title>101 Dothideomycetes genomes: a test case for predicting lifestyles and emergence of pathogens.</title>
        <authorList>
            <person name="Haridas S."/>
            <person name="Albert R."/>
            <person name="Binder M."/>
            <person name="Bloem J."/>
            <person name="Labutti K."/>
            <person name="Salamov A."/>
            <person name="Andreopoulos B."/>
            <person name="Baker S."/>
            <person name="Barry K."/>
            <person name="Bills G."/>
            <person name="Bluhm B."/>
            <person name="Cannon C."/>
            <person name="Castanera R."/>
            <person name="Culley D."/>
            <person name="Daum C."/>
            <person name="Ezra D."/>
            <person name="Gonzalez J."/>
            <person name="Henrissat B."/>
            <person name="Kuo A."/>
            <person name="Liang C."/>
            <person name="Lipzen A."/>
            <person name="Lutzoni F."/>
            <person name="Magnuson J."/>
            <person name="Mondo S."/>
            <person name="Nolan M."/>
            <person name="Ohm R."/>
            <person name="Pangilinan J."/>
            <person name="Park H.-J."/>
            <person name="Ramirez L."/>
            <person name="Alfaro M."/>
            <person name="Sun H."/>
            <person name="Tritt A."/>
            <person name="Yoshinaga Y."/>
            <person name="Zwiers L.-H."/>
            <person name="Turgeon B."/>
            <person name="Goodwin S."/>
            <person name="Spatafora J."/>
            <person name="Crous P."/>
            <person name="Grigoriev I."/>
        </authorList>
    </citation>
    <scope>NUCLEOTIDE SEQUENCE</scope>
    <source>
        <strain evidence="7">CBS 119687</strain>
    </source>
</reference>
<dbReference type="InterPro" id="IPR050121">
    <property type="entry name" value="Cytochrome_P450_monoxygenase"/>
</dbReference>
<keyword evidence="5" id="KW-0560">Oxidoreductase</keyword>
<name>A0A6A5ZXG9_9PLEO</name>
<gene>
    <name evidence="7" type="ORF">P153DRAFT_351207</name>
</gene>
<dbReference type="SUPFAM" id="SSF48264">
    <property type="entry name" value="Cytochrome P450"/>
    <property type="match status" value="1"/>
</dbReference>
<dbReference type="GO" id="GO:0005506">
    <property type="term" value="F:iron ion binding"/>
    <property type="evidence" value="ECO:0007669"/>
    <property type="project" value="InterPro"/>
</dbReference>
<keyword evidence="6" id="KW-1133">Transmembrane helix</keyword>
<sequence length="538" mass="60507">MRIHSRSSPPSAHSCAVLPSNRDLTRVCGGTMESGSTTRKGAPVVLLAAAFVAYLFALAVYRLYLHPLRKFPGPRIAAVSTLYEAYFEIWLNGQYSREIARLHDLYGPIIRVTPNELHIRDSRFFDEFYGKNLHLDKEGWDVKFGSEGGVLTTVNAAVHKRRRAALSPMFSRRSILDLIHIIHRHIDTLSARLREAEARKEPINLTLAFPALTGDIIMDYFFGFNYAQLKHPEFESFHEAFVKIGGTGHVATQIPWIYPIMNSIPDSITTWLQPAAKPILDFRRDQRTLISRTLNGETLKTNDAKRTVFQALLSSSLPAEDKTPPRLAQEAQIIIGAGVETTAFTLTIAAYHIIHTPHIYARLHADLVAAFPDATAPMDLHTLEQIPYLRACITEALRLSYGLSARNPRTRRTQMVYGDWIVPAGTCVSMTIPTVSHDETLFRDSHTYSPERWLDAPHTADGVPLERFMVCFGRGTRACLGVNLAWTELYLALGALFRRFKFVLYEPDVRDVRVGHDFFIPVAWVGGKGVRAWVESVG</sequence>
<dbReference type="FunFam" id="1.10.630.10:FF:000426">
    <property type="entry name" value="Uncharacterized protein"/>
    <property type="match status" value="1"/>
</dbReference>
<dbReference type="GO" id="GO:0020037">
    <property type="term" value="F:heme binding"/>
    <property type="evidence" value="ECO:0007669"/>
    <property type="project" value="InterPro"/>
</dbReference>
<dbReference type="PRINTS" id="PR00463">
    <property type="entry name" value="EP450I"/>
</dbReference>
<dbReference type="GO" id="GO:0004497">
    <property type="term" value="F:monooxygenase activity"/>
    <property type="evidence" value="ECO:0007669"/>
    <property type="project" value="UniProtKB-KW"/>
</dbReference>
<keyword evidence="6" id="KW-0812">Transmembrane</keyword>
<dbReference type="RefSeq" id="XP_033518673.1">
    <property type="nucleotide sequence ID" value="XM_033666324.1"/>
</dbReference>
<evidence type="ECO:0000256" key="1">
    <source>
        <dbReference type="ARBA" id="ARBA00001971"/>
    </source>
</evidence>
<keyword evidence="6" id="KW-0472">Membrane</keyword>
<evidence type="ECO:0000256" key="6">
    <source>
        <dbReference type="SAM" id="Phobius"/>
    </source>
</evidence>
<dbReference type="InterPro" id="IPR002401">
    <property type="entry name" value="Cyt_P450_E_grp-I"/>
</dbReference>
<dbReference type="CDD" id="cd11062">
    <property type="entry name" value="CYP58-like"/>
    <property type="match status" value="1"/>
</dbReference>